<name>A0A263BXZ7_9BACI</name>
<keyword evidence="1" id="KW-1133">Transmembrane helix</keyword>
<keyword evidence="1" id="KW-0472">Membrane</keyword>
<evidence type="ECO:0000313" key="3">
    <source>
        <dbReference type="Proteomes" id="UP000217083"/>
    </source>
</evidence>
<evidence type="ECO:0000313" key="2">
    <source>
        <dbReference type="EMBL" id="OZM58036.1"/>
    </source>
</evidence>
<comment type="caution">
    <text evidence="2">The sequence shown here is derived from an EMBL/GenBank/DDBJ whole genome shotgun (WGS) entry which is preliminary data.</text>
</comment>
<keyword evidence="1" id="KW-0812">Transmembrane</keyword>
<keyword evidence="3" id="KW-1185">Reference proteome</keyword>
<dbReference type="InterPro" id="IPR013320">
    <property type="entry name" value="ConA-like_dom_sf"/>
</dbReference>
<reference evidence="2 3" key="2">
    <citation type="submission" date="2017-09" db="EMBL/GenBank/DDBJ databases">
        <title>Bacillus patelloidae sp. nov., isolated from the intestinal tract of a marine limpet.</title>
        <authorList>
            <person name="Liu R."/>
            <person name="Dong C."/>
            <person name="Shao Z."/>
        </authorList>
    </citation>
    <scope>NUCLEOTIDE SEQUENCE [LARGE SCALE GENOMIC DNA]</scope>
    <source>
        <strain evidence="2 3">SA5d-4</strain>
    </source>
</reference>
<evidence type="ECO:0008006" key="4">
    <source>
        <dbReference type="Google" id="ProtNLM"/>
    </source>
</evidence>
<dbReference type="RefSeq" id="WP_094920284.1">
    <property type="nucleotide sequence ID" value="NZ_NPIA01000001.1"/>
</dbReference>
<organism evidence="2 3">
    <name type="scientific">Lottiidibacillus patelloidae</name>
    <dbReference type="NCBI Taxonomy" id="2670334"/>
    <lineage>
        <taxon>Bacteria</taxon>
        <taxon>Bacillati</taxon>
        <taxon>Bacillota</taxon>
        <taxon>Bacilli</taxon>
        <taxon>Bacillales</taxon>
        <taxon>Bacillaceae</taxon>
        <taxon>Lottiidibacillus</taxon>
    </lineage>
</organism>
<reference evidence="3" key="1">
    <citation type="submission" date="2017-08" db="EMBL/GenBank/DDBJ databases">
        <authorList>
            <person name="Huang Z."/>
        </authorList>
    </citation>
    <scope>NUCLEOTIDE SEQUENCE [LARGE SCALE GENOMIC DNA]</scope>
    <source>
        <strain evidence="3">SA5d-4</strain>
    </source>
</reference>
<accession>A0A263BXZ7</accession>
<gene>
    <name evidence="2" type="ORF">CIB95_00200</name>
</gene>
<dbReference type="EMBL" id="NPIA01000001">
    <property type="protein sequence ID" value="OZM58036.1"/>
    <property type="molecule type" value="Genomic_DNA"/>
</dbReference>
<sequence length="266" mass="30150">METKHNNKDIIYNLQESSLDSHGKIKKTKKFLITLLFITVIIALLSSYYSYSKYLSAITPNETYYSTEFEELSLNWTSFDATHLEDYHGQNGVVKLARNEYFSPNMMTTEGLNSIQSDTFVYHFKARLHSFTQSSVTLSTLYFPTGPITIVANKDHQLGIATDFSAEPIYSSSEEIKKDTWEDIYVYVDGLGNEVSLYLNNNKLMTIPYKGETYPLQELWFGSIWVGGAGGYGIPTDIAFDSIQIGNEALLPQPSYINFLVSTFTN</sequence>
<proteinExistence type="predicted"/>
<feature type="transmembrane region" description="Helical" evidence="1">
    <location>
        <begin position="31"/>
        <end position="51"/>
    </location>
</feature>
<dbReference type="Proteomes" id="UP000217083">
    <property type="component" value="Unassembled WGS sequence"/>
</dbReference>
<dbReference type="SUPFAM" id="SSF49899">
    <property type="entry name" value="Concanavalin A-like lectins/glucanases"/>
    <property type="match status" value="1"/>
</dbReference>
<protein>
    <recommendedName>
        <fullName evidence="4">GH16 domain-containing protein</fullName>
    </recommendedName>
</protein>
<evidence type="ECO:0000256" key="1">
    <source>
        <dbReference type="SAM" id="Phobius"/>
    </source>
</evidence>
<dbReference type="AlphaFoldDB" id="A0A263BXZ7"/>